<evidence type="ECO:0000256" key="2">
    <source>
        <dbReference type="ARBA" id="ARBA00022989"/>
    </source>
</evidence>
<dbReference type="SUPFAM" id="SSF103473">
    <property type="entry name" value="MFS general substrate transporter"/>
    <property type="match status" value="1"/>
</dbReference>
<dbReference type="EMBL" id="JAODOQ010000001">
    <property type="protein sequence ID" value="MCT8988062.1"/>
    <property type="molecule type" value="Genomic_DNA"/>
</dbReference>
<dbReference type="RefSeq" id="WP_261734240.1">
    <property type="nucleotide sequence ID" value="NZ_JAODOQ010000001.1"/>
</dbReference>
<sequence>MSTAVLSEPAAVVPKRIFGMPIHALAGLLGIFIAAMMSGLNNRVGSLGLADVRGVMGAGLDDASWLQTAYAMGELIAMPFASWFAITLSVRRFHLSMVFVCALIAAMLPFIQNLDVLIGLRFVQGISSGALIPILMMACP</sequence>
<gene>
    <name evidence="6" type="ORF">N4T56_18405</name>
</gene>
<dbReference type="InterPro" id="IPR020846">
    <property type="entry name" value="MFS_dom"/>
</dbReference>
<dbReference type="Gene3D" id="1.20.1250.20">
    <property type="entry name" value="MFS general substrate transporter like domains"/>
    <property type="match status" value="1"/>
</dbReference>
<keyword evidence="3 4" id="KW-0472">Membrane</keyword>
<evidence type="ECO:0000313" key="7">
    <source>
        <dbReference type="Proteomes" id="UP001431192"/>
    </source>
</evidence>
<feature type="transmembrane region" description="Helical" evidence="4">
    <location>
        <begin position="118"/>
        <end position="139"/>
    </location>
</feature>
<feature type="transmembrane region" description="Helical" evidence="4">
    <location>
        <begin position="24"/>
        <end position="44"/>
    </location>
</feature>
<name>A0ABT2P5X7_9GAMM</name>
<evidence type="ECO:0000256" key="1">
    <source>
        <dbReference type="ARBA" id="ARBA00022692"/>
    </source>
</evidence>
<evidence type="ECO:0000259" key="5">
    <source>
        <dbReference type="PROSITE" id="PS50850"/>
    </source>
</evidence>
<reference evidence="6" key="1">
    <citation type="submission" date="2022-09" db="EMBL/GenBank/DDBJ databases">
        <title>Shewanella sp. KJ10-1 sp.nov, isolated from marine algae.</title>
        <authorList>
            <person name="Butt M."/>
            <person name="Lee J.K."/>
            <person name="Kim J.M."/>
            <person name="Choi D.G."/>
        </authorList>
    </citation>
    <scope>NUCLEOTIDE SEQUENCE</scope>
    <source>
        <strain evidence="6">KJ10-1</strain>
    </source>
</reference>
<keyword evidence="7" id="KW-1185">Reference proteome</keyword>
<dbReference type="PROSITE" id="PS50850">
    <property type="entry name" value="MFS"/>
    <property type="match status" value="1"/>
</dbReference>
<feature type="transmembrane region" description="Helical" evidence="4">
    <location>
        <begin position="64"/>
        <end position="86"/>
    </location>
</feature>
<evidence type="ECO:0000313" key="6">
    <source>
        <dbReference type="EMBL" id="MCT8988062.1"/>
    </source>
</evidence>
<evidence type="ECO:0000256" key="3">
    <source>
        <dbReference type="ARBA" id="ARBA00023136"/>
    </source>
</evidence>
<dbReference type="InterPro" id="IPR036259">
    <property type="entry name" value="MFS_trans_sf"/>
</dbReference>
<feature type="domain" description="Major facilitator superfamily (MFS) profile" evidence="5">
    <location>
        <begin position="27"/>
        <end position="140"/>
    </location>
</feature>
<keyword evidence="1 4" id="KW-0812">Transmembrane</keyword>
<accession>A0ABT2P5X7</accession>
<feature type="transmembrane region" description="Helical" evidence="4">
    <location>
        <begin position="93"/>
        <end position="112"/>
    </location>
</feature>
<evidence type="ECO:0000256" key="4">
    <source>
        <dbReference type="SAM" id="Phobius"/>
    </source>
</evidence>
<organism evidence="6 7">
    <name type="scientific">Shewanella phaeophyticola</name>
    <dbReference type="NCBI Taxonomy" id="2978345"/>
    <lineage>
        <taxon>Bacteria</taxon>
        <taxon>Pseudomonadati</taxon>
        <taxon>Pseudomonadota</taxon>
        <taxon>Gammaproteobacteria</taxon>
        <taxon>Alteromonadales</taxon>
        <taxon>Shewanellaceae</taxon>
        <taxon>Shewanella</taxon>
    </lineage>
</organism>
<dbReference type="Proteomes" id="UP001431192">
    <property type="component" value="Unassembled WGS sequence"/>
</dbReference>
<proteinExistence type="predicted"/>
<protein>
    <recommendedName>
        <fullName evidence="5">Major facilitator superfamily (MFS) profile domain-containing protein</fullName>
    </recommendedName>
</protein>
<comment type="caution">
    <text evidence="6">The sequence shown here is derived from an EMBL/GenBank/DDBJ whole genome shotgun (WGS) entry which is preliminary data.</text>
</comment>
<keyword evidence="2 4" id="KW-1133">Transmembrane helix</keyword>